<dbReference type="RefSeq" id="WP_263723136.1">
    <property type="nucleotide sequence ID" value="NZ_JAOWLA010000021.1"/>
</dbReference>
<dbReference type="SMART" id="SM01012">
    <property type="entry name" value="ANTAR"/>
    <property type="match status" value="1"/>
</dbReference>
<evidence type="ECO:0000256" key="1">
    <source>
        <dbReference type="PROSITE-ProRule" id="PRU00169"/>
    </source>
</evidence>
<dbReference type="Pfam" id="PF03861">
    <property type="entry name" value="ANTAR"/>
    <property type="match status" value="1"/>
</dbReference>
<evidence type="ECO:0000259" key="2">
    <source>
        <dbReference type="PROSITE" id="PS50110"/>
    </source>
</evidence>
<dbReference type="InterPro" id="IPR005561">
    <property type="entry name" value="ANTAR"/>
</dbReference>
<gene>
    <name evidence="4" type="ORF">OE647_17955</name>
</gene>
<keyword evidence="5" id="KW-1185">Reference proteome</keyword>
<feature type="modified residue" description="4-aspartylphosphate" evidence="1">
    <location>
        <position position="56"/>
    </location>
</feature>
<dbReference type="InterPro" id="IPR011006">
    <property type="entry name" value="CheY-like_superfamily"/>
</dbReference>
<dbReference type="Gene3D" id="3.40.50.2300">
    <property type="match status" value="1"/>
</dbReference>
<dbReference type="PROSITE" id="PS50921">
    <property type="entry name" value="ANTAR"/>
    <property type="match status" value="1"/>
</dbReference>
<dbReference type="SUPFAM" id="SSF52172">
    <property type="entry name" value="CheY-like"/>
    <property type="match status" value="1"/>
</dbReference>
<dbReference type="PIRSF" id="PIRSF036382">
    <property type="entry name" value="RR_antiterm"/>
    <property type="match status" value="1"/>
</dbReference>
<dbReference type="PROSITE" id="PS50110">
    <property type="entry name" value="RESPONSE_REGULATORY"/>
    <property type="match status" value="1"/>
</dbReference>
<reference evidence="4 5" key="1">
    <citation type="submission" date="2022-10" db="EMBL/GenBank/DDBJ databases">
        <title>Defluviimonas sp. nov., isolated from ocean surface water.</title>
        <authorList>
            <person name="He W."/>
            <person name="Wang L."/>
            <person name="Zhang D.-F."/>
        </authorList>
    </citation>
    <scope>NUCLEOTIDE SEQUENCE [LARGE SCALE GENOMIC DNA]</scope>
    <source>
        <strain evidence="4 5">WL0075</strain>
    </source>
</reference>
<evidence type="ECO:0000259" key="3">
    <source>
        <dbReference type="PROSITE" id="PS50921"/>
    </source>
</evidence>
<comment type="caution">
    <text evidence="4">The sequence shown here is derived from an EMBL/GenBank/DDBJ whole genome shotgun (WGS) entry which is preliminary data.</text>
</comment>
<name>A0ABT2Z6A3_9RHOB</name>
<dbReference type="InterPro" id="IPR036388">
    <property type="entry name" value="WH-like_DNA-bd_sf"/>
</dbReference>
<proteinExistence type="predicted"/>
<keyword evidence="1" id="KW-0597">Phosphoprotein</keyword>
<accession>A0ABT2Z6A3</accession>
<feature type="domain" description="ANTAR" evidence="3">
    <location>
        <begin position="126"/>
        <end position="187"/>
    </location>
</feature>
<dbReference type="EMBL" id="JAOWLA010000021">
    <property type="protein sequence ID" value="MCV2866600.1"/>
    <property type="molecule type" value="Genomic_DNA"/>
</dbReference>
<dbReference type="Gene3D" id="1.10.10.10">
    <property type="entry name" value="Winged helix-like DNA-binding domain superfamily/Winged helix DNA-binding domain"/>
    <property type="match status" value="1"/>
</dbReference>
<feature type="domain" description="Response regulatory" evidence="2">
    <location>
        <begin position="6"/>
        <end position="120"/>
    </location>
</feature>
<sequence length="194" mass="21549">MSERLNIVVVEKDPDRARMIVDGLLELGDHKIHIISEETALARNVAERKPDIVLIDLTNPSRDTLEELAIATSPLERPVAIFVDRSDRQLTRAAIEAGVSAYVVGGLQPERLHPILDAAITRFHMFHRMRTELAATKRALEERKTIDRAKGILMKARGLDEEGAYALLRKAAMDQGKKVIQVAEALVTASELLS</sequence>
<dbReference type="InterPro" id="IPR008327">
    <property type="entry name" value="Sig_transdc_resp-reg_antiterm"/>
</dbReference>
<evidence type="ECO:0000313" key="4">
    <source>
        <dbReference type="EMBL" id="MCV2866600.1"/>
    </source>
</evidence>
<protein>
    <submittedName>
        <fullName evidence="4">ANTAR domain-containing protein</fullName>
    </submittedName>
</protein>
<evidence type="ECO:0000313" key="5">
    <source>
        <dbReference type="Proteomes" id="UP001652503"/>
    </source>
</evidence>
<dbReference type="InterPro" id="IPR001789">
    <property type="entry name" value="Sig_transdc_resp-reg_receiver"/>
</dbReference>
<organism evidence="4 5">
    <name type="scientific">Albidovulum sediminicola</name>
    <dbReference type="NCBI Taxonomy" id="2984331"/>
    <lineage>
        <taxon>Bacteria</taxon>
        <taxon>Pseudomonadati</taxon>
        <taxon>Pseudomonadota</taxon>
        <taxon>Alphaproteobacteria</taxon>
        <taxon>Rhodobacterales</taxon>
        <taxon>Paracoccaceae</taxon>
        <taxon>Albidovulum</taxon>
    </lineage>
</organism>
<dbReference type="Proteomes" id="UP001652503">
    <property type="component" value="Unassembled WGS sequence"/>
</dbReference>